<protein>
    <submittedName>
        <fullName evidence="2">Uncharacterized protein</fullName>
    </submittedName>
</protein>
<gene>
    <name evidence="2" type="ORF">SAMN06265371_104286</name>
</gene>
<sequence>MILKKGFFFIIVFISLNVFSQETTLDKVSQETCEYLDSDEMKSLDVDKRTEKLGLFILNLYNKYEEEFNKDGIVVNFYDGSDAASKFGEQVGINMAKFCPDALIALAEDINEEPVEELFEVTGSLVGVVGDEFSTVILKDEEGKTQKFLWLQNFKGSDQLIQSLENLNASSNVTLIYNNIECYSPQLKDYIIRKVIVELTFVD</sequence>
<evidence type="ECO:0000313" key="3">
    <source>
        <dbReference type="Proteomes" id="UP000198384"/>
    </source>
</evidence>
<reference evidence="2 3" key="1">
    <citation type="submission" date="2017-06" db="EMBL/GenBank/DDBJ databases">
        <authorList>
            <person name="Kim H.J."/>
            <person name="Triplett B.A."/>
        </authorList>
    </citation>
    <scope>NUCLEOTIDE SEQUENCE [LARGE SCALE GENOMIC DNA]</scope>
    <source>
        <strain evidence="2 3">DSM 29150</strain>
    </source>
</reference>
<dbReference type="RefSeq" id="WP_089381392.1">
    <property type="nucleotide sequence ID" value="NZ_FZNT01000004.1"/>
</dbReference>
<evidence type="ECO:0000313" key="2">
    <source>
        <dbReference type="EMBL" id="SNR52541.1"/>
    </source>
</evidence>
<accession>A0A238X1P1</accession>
<evidence type="ECO:0000256" key="1">
    <source>
        <dbReference type="SAM" id="SignalP"/>
    </source>
</evidence>
<feature type="chain" id="PRO_5013009007" evidence="1">
    <location>
        <begin position="21"/>
        <end position="203"/>
    </location>
</feature>
<dbReference type="Proteomes" id="UP000198384">
    <property type="component" value="Unassembled WGS sequence"/>
</dbReference>
<proteinExistence type="predicted"/>
<feature type="signal peptide" evidence="1">
    <location>
        <begin position="1"/>
        <end position="20"/>
    </location>
</feature>
<keyword evidence="1" id="KW-0732">Signal</keyword>
<dbReference type="EMBL" id="FZNT01000004">
    <property type="protein sequence ID" value="SNR52541.1"/>
    <property type="molecule type" value="Genomic_DNA"/>
</dbReference>
<organism evidence="2 3">
    <name type="scientific">Lutibacter agarilyticus</name>
    <dbReference type="NCBI Taxonomy" id="1109740"/>
    <lineage>
        <taxon>Bacteria</taxon>
        <taxon>Pseudomonadati</taxon>
        <taxon>Bacteroidota</taxon>
        <taxon>Flavobacteriia</taxon>
        <taxon>Flavobacteriales</taxon>
        <taxon>Flavobacteriaceae</taxon>
        <taxon>Lutibacter</taxon>
    </lineage>
</organism>
<dbReference type="AlphaFoldDB" id="A0A238X1P1"/>
<keyword evidence="3" id="KW-1185">Reference proteome</keyword>
<dbReference type="OrthoDB" id="1352116at2"/>
<name>A0A238X1P1_9FLAO</name>